<evidence type="ECO:0000313" key="2">
    <source>
        <dbReference type="EMBL" id="PMD52987.1"/>
    </source>
</evidence>
<dbReference type="InParanoid" id="A0A2J6SQE1"/>
<name>A0A2J6SQE1_9HELO</name>
<keyword evidence="3" id="KW-1185">Reference proteome</keyword>
<protein>
    <submittedName>
        <fullName evidence="2">Uncharacterized protein</fullName>
    </submittedName>
</protein>
<dbReference type="PROSITE" id="PS50088">
    <property type="entry name" value="ANK_REPEAT"/>
    <property type="match status" value="1"/>
</dbReference>
<dbReference type="RefSeq" id="XP_024729891.1">
    <property type="nucleotide sequence ID" value="XM_024875928.1"/>
</dbReference>
<proteinExistence type="predicted"/>
<dbReference type="InterPro" id="IPR002110">
    <property type="entry name" value="Ankyrin_rpt"/>
</dbReference>
<dbReference type="AlphaFoldDB" id="A0A2J6SQE1"/>
<sequence length="65" mass="7184">MTGIGGERKEAKNEKVRRLLENGIQYSLRGFLDSTPLLQAAGNGQRKNIRLLLDRSASISEQDGL</sequence>
<reference evidence="2 3" key="1">
    <citation type="submission" date="2016-04" db="EMBL/GenBank/DDBJ databases">
        <title>A degradative enzymes factory behind the ericoid mycorrhizal symbiosis.</title>
        <authorList>
            <consortium name="DOE Joint Genome Institute"/>
            <person name="Martino E."/>
            <person name="Morin E."/>
            <person name="Grelet G."/>
            <person name="Kuo A."/>
            <person name="Kohler A."/>
            <person name="Daghino S."/>
            <person name="Barry K."/>
            <person name="Choi C."/>
            <person name="Cichocki N."/>
            <person name="Clum A."/>
            <person name="Copeland A."/>
            <person name="Hainaut M."/>
            <person name="Haridas S."/>
            <person name="Labutti K."/>
            <person name="Lindquist E."/>
            <person name="Lipzen A."/>
            <person name="Khouja H.-R."/>
            <person name="Murat C."/>
            <person name="Ohm R."/>
            <person name="Olson A."/>
            <person name="Spatafora J."/>
            <person name="Veneault-Fourrey C."/>
            <person name="Henrissat B."/>
            <person name="Grigoriev I."/>
            <person name="Martin F."/>
            <person name="Perotto S."/>
        </authorList>
    </citation>
    <scope>NUCLEOTIDE SEQUENCE [LARGE SCALE GENOMIC DNA]</scope>
    <source>
        <strain evidence="2 3">E</strain>
    </source>
</reference>
<dbReference type="Proteomes" id="UP000235371">
    <property type="component" value="Unassembled WGS sequence"/>
</dbReference>
<organism evidence="2 3">
    <name type="scientific">Hyaloscypha bicolor E</name>
    <dbReference type="NCBI Taxonomy" id="1095630"/>
    <lineage>
        <taxon>Eukaryota</taxon>
        <taxon>Fungi</taxon>
        <taxon>Dikarya</taxon>
        <taxon>Ascomycota</taxon>
        <taxon>Pezizomycotina</taxon>
        <taxon>Leotiomycetes</taxon>
        <taxon>Helotiales</taxon>
        <taxon>Hyaloscyphaceae</taxon>
        <taxon>Hyaloscypha</taxon>
        <taxon>Hyaloscypha bicolor</taxon>
    </lineage>
</organism>
<gene>
    <name evidence="2" type="ORF">K444DRAFT_543007</name>
</gene>
<dbReference type="OrthoDB" id="341259at2759"/>
<evidence type="ECO:0000256" key="1">
    <source>
        <dbReference type="PROSITE-ProRule" id="PRU00023"/>
    </source>
</evidence>
<accession>A0A2J6SQE1</accession>
<keyword evidence="1" id="KW-0040">ANK repeat</keyword>
<dbReference type="Gene3D" id="1.25.40.20">
    <property type="entry name" value="Ankyrin repeat-containing domain"/>
    <property type="match status" value="1"/>
</dbReference>
<dbReference type="SUPFAM" id="SSF48403">
    <property type="entry name" value="Ankyrin repeat"/>
    <property type="match status" value="1"/>
</dbReference>
<evidence type="ECO:0000313" key="3">
    <source>
        <dbReference type="Proteomes" id="UP000235371"/>
    </source>
</evidence>
<dbReference type="InterPro" id="IPR036770">
    <property type="entry name" value="Ankyrin_rpt-contain_sf"/>
</dbReference>
<dbReference type="GeneID" id="36584007"/>
<dbReference type="EMBL" id="KZ613895">
    <property type="protein sequence ID" value="PMD52987.1"/>
    <property type="molecule type" value="Genomic_DNA"/>
</dbReference>
<feature type="repeat" description="ANK" evidence="1">
    <location>
        <begin position="32"/>
        <end position="64"/>
    </location>
</feature>